<dbReference type="OrthoDB" id="5465001at2"/>
<reference evidence="2 3" key="1">
    <citation type="submission" date="2015-01" db="EMBL/GenBank/DDBJ databases">
        <title>Desulfovibrio sp. JC271 draft genome sequence.</title>
        <authorList>
            <person name="Shivani Y."/>
            <person name="Subhash Y."/>
            <person name="Sasikala C."/>
            <person name="Ramana C.V."/>
        </authorList>
    </citation>
    <scope>NUCLEOTIDE SEQUENCE [LARGE SCALE GENOMIC DNA]</scope>
    <source>
        <strain evidence="2 3">JC271</strain>
    </source>
</reference>
<comment type="caution">
    <text evidence="2">The sequence shown here is derived from an EMBL/GenBank/DDBJ whole genome shotgun (WGS) entry which is preliminary data.</text>
</comment>
<dbReference type="Proteomes" id="UP000091979">
    <property type="component" value="Unassembled WGS sequence"/>
</dbReference>
<dbReference type="AlphaFoldDB" id="A0A1B7X8X3"/>
<keyword evidence="3" id="KW-1185">Reference proteome</keyword>
<keyword evidence="1" id="KW-0812">Transmembrane</keyword>
<feature type="transmembrane region" description="Helical" evidence="1">
    <location>
        <begin position="6"/>
        <end position="28"/>
    </location>
</feature>
<feature type="transmembrane region" description="Helical" evidence="1">
    <location>
        <begin position="35"/>
        <end position="58"/>
    </location>
</feature>
<proteinExistence type="predicted"/>
<name>A0A1B7X8X3_9BACT</name>
<evidence type="ECO:0000256" key="1">
    <source>
        <dbReference type="SAM" id="Phobius"/>
    </source>
</evidence>
<dbReference type="PATRIC" id="fig|1560234.3.peg.2676"/>
<evidence type="ECO:0000313" key="2">
    <source>
        <dbReference type="EMBL" id="OBQ45798.1"/>
    </source>
</evidence>
<sequence length="123" mass="14354">MSWNELVHLVGQDWMLFGLAFILLFMFLRRTLRVGGFLGFTGVITTCILLAMLTWMQWNRYQVGNSIVHIIITDDPSYRILTPDQEPMFRPAVVTVDNVRYVTDADNEKSKKYLPWRVIAMPK</sequence>
<accession>A0A1B7X8X3</accession>
<keyword evidence="1" id="KW-1133">Transmembrane helix</keyword>
<organism evidence="2 3">
    <name type="scientific">Halodesulfovibrio spirochaetisodalis</name>
    <dbReference type="NCBI Taxonomy" id="1560234"/>
    <lineage>
        <taxon>Bacteria</taxon>
        <taxon>Pseudomonadati</taxon>
        <taxon>Thermodesulfobacteriota</taxon>
        <taxon>Desulfovibrionia</taxon>
        <taxon>Desulfovibrionales</taxon>
        <taxon>Desulfovibrionaceae</taxon>
        <taxon>Halodesulfovibrio</taxon>
    </lineage>
</organism>
<gene>
    <name evidence="2" type="ORF">SP90_16010</name>
</gene>
<dbReference type="RefSeq" id="WP_066858701.1">
    <property type="nucleotide sequence ID" value="NZ_JXMS01000040.1"/>
</dbReference>
<keyword evidence="1" id="KW-0472">Membrane</keyword>
<evidence type="ECO:0000313" key="3">
    <source>
        <dbReference type="Proteomes" id="UP000091979"/>
    </source>
</evidence>
<dbReference type="EMBL" id="JXMS01000040">
    <property type="protein sequence ID" value="OBQ45798.1"/>
    <property type="molecule type" value="Genomic_DNA"/>
</dbReference>
<protein>
    <submittedName>
        <fullName evidence="2">Uncharacterized protein</fullName>
    </submittedName>
</protein>